<dbReference type="EMBL" id="CP039964">
    <property type="protein sequence ID" value="QCO55502.1"/>
    <property type="molecule type" value="Genomic_DNA"/>
</dbReference>
<dbReference type="GO" id="GO:1903785">
    <property type="term" value="P:L-valine transmembrane transport"/>
    <property type="evidence" value="ECO:0007669"/>
    <property type="project" value="TreeGrafter"/>
</dbReference>
<keyword evidence="4" id="KW-1003">Cell membrane</keyword>
<dbReference type="RefSeq" id="WP_137193171.1">
    <property type="nucleotide sequence ID" value="NZ_CP039964.1"/>
</dbReference>
<reference evidence="9 10" key="1">
    <citation type="submission" date="2019-05" db="EMBL/GenBank/DDBJ databases">
        <title>Pseudorhodobacter turbinis sp. nov., isolated from the gut of the Korean turban shell.</title>
        <authorList>
            <person name="Jeong Y.-S."/>
            <person name="Kang W.-R."/>
            <person name="Bae J.-W."/>
        </authorList>
    </citation>
    <scope>NUCLEOTIDE SEQUENCE [LARGE SCALE GENOMIC DNA]</scope>
    <source>
        <strain evidence="9 10">S12M18</strain>
    </source>
</reference>
<feature type="transmembrane region" description="Helical" evidence="8">
    <location>
        <begin position="72"/>
        <end position="91"/>
    </location>
</feature>
<dbReference type="Proteomes" id="UP000298631">
    <property type="component" value="Chromosome"/>
</dbReference>
<feature type="transmembrane region" description="Helical" evidence="8">
    <location>
        <begin position="46"/>
        <end position="65"/>
    </location>
</feature>
<keyword evidence="5 8" id="KW-0812">Transmembrane</keyword>
<evidence type="ECO:0000256" key="7">
    <source>
        <dbReference type="ARBA" id="ARBA00023136"/>
    </source>
</evidence>
<sequence>MPPESTKSTYWQGLRAGAPFILVIAPFSILFGVVATEAGFTLLETFSYSFFVVAGASQFTAVQLLSEHAPTVIVIATSLAVNLRMAMYSASLTPHLGKAPISMRALVAYLMVDQVYASAILAYEKHPQWSIAQKLAYYFGVSSSIIPLWLAFTMVGAITGSAIPAGFALDFAVPITFLAMVAPMLRSIAHVAAAFVAIAASLMLTSAPYSLGLLIAGALGMIVGAQVEFLMSRKAALA</sequence>
<feature type="transmembrane region" description="Helical" evidence="8">
    <location>
        <begin position="103"/>
        <end position="123"/>
    </location>
</feature>
<evidence type="ECO:0000313" key="9">
    <source>
        <dbReference type="EMBL" id="QCO55502.1"/>
    </source>
</evidence>
<feature type="transmembrane region" description="Helical" evidence="8">
    <location>
        <begin position="20"/>
        <end position="40"/>
    </location>
</feature>
<keyword evidence="6 8" id="KW-1133">Transmembrane helix</keyword>
<feature type="transmembrane region" description="Helical" evidence="8">
    <location>
        <begin position="135"/>
        <end position="155"/>
    </location>
</feature>
<name>A0A4P8EFM2_9RHOB</name>
<comment type="similarity">
    <text evidence="2">Belongs to the AzlC family.</text>
</comment>
<keyword evidence="7 8" id="KW-0472">Membrane</keyword>
<dbReference type="PANTHER" id="PTHR34979">
    <property type="entry name" value="INNER MEMBRANE PROTEIN YGAZ"/>
    <property type="match status" value="1"/>
</dbReference>
<dbReference type="AlphaFoldDB" id="A0A4P8EFM2"/>
<evidence type="ECO:0000256" key="3">
    <source>
        <dbReference type="ARBA" id="ARBA00022448"/>
    </source>
</evidence>
<organism evidence="9 10">
    <name type="scientific">Pseudorhodobacter turbinis</name>
    <dbReference type="NCBI Taxonomy" id="2500533"/>
    <lineage>
        <taxon>Bacteria</taxon>
        <taxon>Pseudomonadati</taxon>
        <taxon>Pseudomonadota</taxon>
        <taxon>Alphaproteobacteria</taxon>
        <taxon>Rhodobacterales</taxon>
        <taxon>Paracoccaceae</taxon>
        <taxon>Pseudorhodobacter</taxon>
    </lineage>
</organism>
<dbReference type="GO" id="GO:0005886">
    <property type="term" value="C:plasma membrane"/>
    <property type="evidence" value="ECO:0007669"/>
    <property type="project" value="UniProtKB-SubCell"/>
</dbReference>
<evidence type="ECO:0000256" key="2">
    <source>
        <dbReference type="ARBA" id="ARBA00010735"/>
    </source>
</evidence>
<feature type="transmembrane region" description="Helical" evidence="8">
    <location>
        <begin position="188"/>
        <end position="205"/>
    </location>
</feature>
<evidence type="ECO:0000313" key="10">
    <source>
        <dbReference type="Proteomes" id="UP000298631"/>
    </source>
</evidence>
<evidence type="ECO:0000256" key="8">
    <source>
        <dbReference type="SAM" id="Phobius"/>
    </source>
</evidence>
<feature type="transmembrane region" description="Helical" evidence="8">
    <location>
        <begin position="211"/>
        <end position="231"/>
    </location>
</feature>
<evidence type="ECO:0000256" key="5">
    <source>
        <dbReference type="ARBA" id="ARBA00022692"/>
    </source>
</evidence>
<accession>A0A4P8EFM2</accession>
<evidence type="ECO:0000256" key="1">
    <source>
        <dbReference type="ARBA" id="ARBA00004651"/>
    </source>
</evidence>
<evidence type="ECO:0000256" key="4">
    <source>
        <dbReference type="ARBA" id="ARBA00022475"/>
    </source>
</evidence>
<proteinExistence type="inferred from homology"/>
<dbReference type="Pfam" id="PF03591">
    <property type="entry name" value="AzlC"/>
    <property type="match status" value="1"/>
</dbReference>
<keyword evidence="10" id="KW-1185">Reference proteome</keyword>
<dbReference type="PANTHER" id="PTHR34979:SF1">
    <property type="entry name" value="INNER MEMBRANE PROTEIN YGAZ"/>
    <property type="match status" value="1"/>
</dbReference>
<dbReference type="InterPro" id="IPR011606">
    <property type="entry name" value="Brnchd-chn_aa_trnsp_permease"/>
</dbReference>
<protein>
    <submittedName>
        <fullName evidence="9">Branched-chain amino acid ABC transporter permease</fullName>
    </submittedName>
</protein>
<keyword evidence="3" id="KW-0813">Transport</keyword>
<feature type="transmembrane region" description="Helical" evidence="8">
    <location>
        <begin position="161"/>
        <end position="181"/>
    </location>
</feature>
<comment type="subcellular location">
    <subcellularLocation>
        <location evidence="1">Cell membrane</location>
        <topology evidence="1">Multi-pass membrane protein</topology>
    </subcellularLocation>
</comment>
<dbReference type="OrthoDB" id="3579489at2"/>
<dbReference type="KEGG" id="pseb:EOK75_06895"/>
<evidence type="ECO:0000256" key="6">
    <source>
        <dbReference type="ARBA" id="ARBA00022989"/>
    </source>
</evidence>
<gene>
    <name evidence="9" type="ORF">EOK75_06895</name>
</gene>